<dbReference type="EMBL" id="CATNWA010001516">
    <property type="protein sequence ID" value="CAI9540461.1"/>
    <property type="molecule type" value="Genomic_DNA"/>
</dbReference>
<evidence type="ECO:0000313" key="2">
    <source>
        <dbReference type="Proteomes" id="UP001162483"/>
    </source>
</evidence>
<feature type="non-terminal residue" evidence="1">
    <location>
        <position position="101"/>
    </location>
</feature>
<gene>
    <name evidence="1" type="ORF">SPARVUS_LOCUS1752195</name>
</gene>
<accession>A0ABN9AWX3</accession>
<proteinExistence type="predicted"/>
<comment type="caution">
    <text evidence="1">The sequence shown here is derived from an EMBL/GenBank/DDBJ whole genome shotgun (WGS) entry which is preliminary data.</text>
</comment>
<reference evidence="1" key="1">
    <citation type="submission" date="2023-05" db="EMBL/GenBank/DDBJ databases">
        <authorList>
            <person name="Stuckert A."/>
        </authorList>
    </citation>
    <scope>NUCLEOTIDE SEQUENCE</scope>
</reference>
<protein>
    <submittedName>
        <fullName evidence="1">Uncharacterized protein</fullName>
    </submittedName>
</protein>
<sequence>MCNESVSNDIITIPKPALLVPARPAHLCGVSVCASVRVGLPTALAFYLSPLPGEFQPGICQSVDPSSSTHCNCHPAIASHRYSQSVTLILSLILVLVPSYG</sequence>
<evidence type="ECO:0000313" key="1">
    <source>
        <dbReference type="EMBL" id="CAI9540461.1"/>
    </source>
</evidence>
<keyword evidence="2" id="KW-1185">Reference proteome</keyword>
<name>A0ABN9AWX3_9NEOB</name>
<organism evidence="1 2">
    <name type="scientific">Staurois parvus</name>
    <dbReference type="NCBI Taxonomy" id="386267"/>
    <lineage>
        <taxon>Eukaryota</taxon>
        <taxon>Metazoa</taxon>
        <taxon>Chordata</taxon>
        <taxon>Craniata</taxon>
        <taxon>Vertebrata</taxon>
        <taxon>Euteleostomi</taxon>
        <taxon>Amphibia</taxon>
        <taxon>Batrachia</taxon>
        <taxon>Anura</taxon>
        <taxon>Neobatrachia</taxon>
        <taxon>Ranoidea</taxon>
        <taxon>Ranidae</taxon>
        <taxon>Staurois</taxon>
    </lineage>
</organism>
<dbReference type="Proteomes" id="UP001162483">
    <property type="component" value="Unassembled WGS sequence"/>
</dbReference>